<dbReference type="GeneID" id="73472405"/>
<proteinExistence type="predicted"/>
<gene>
    <name evidence="1" type="ORF">J8A68_005605</name>
</gene>
<protein>
    <submittedName>
        <fullName evidence="1">Uncharacterized protein</fullName>
    </submittedName>
</protein>
<dbReference type="EMBL" id="JAGSYN010000272">
    <property type="protein sequence ID" value="KAG7660930.1"/>
    <property type="molecule type" value="Genomic_DNA"/>
</dbReference>
<dbReference type="Proteomes" id="UP000694255">
    <property type="component" value="Unassembled WGS sequence"/>
</dbReference>
<accession>A0A8J5QG44</accession>
<name>A0A8J5QG44_9ASCO</name>
<keyword evidence="2" id="KW-1185">Reference proteome</keyword>
<evidence type="ECO:0000313" key="2">
    <source>
        <dbReference type="Proteomes" id="UP000694255"/>
    </source>
</evidence>
<comment type="caution">
    <text evidence="1">The sequence shown here is derived from an EMBL/GenBank/DDBJ whole genome shotgun (WGS) entry which is preliminary data.</text>
</comment>
<evidence type="ECO:0000313" key="1">
    <source>
        <dbReference type="EMBL" id="KAG7660930.1"/>
    </source>
</evidence>
<reference evidence="1 2" key="1">
    <citation type="journal article" date="2021" name="DNA Res.">
        <title>Genome analysis of Candida subhashii reveals its hybrid nature and dual mitochondrial genome conformations.</title>
        <authorList>
            <person name="Mixao V."/>
            <person name="Hegedusova E."/>
            <person name="Saus E."/>
            <person name="Pryszcz L.P."/>
            <person name="Cillingova A."/>
            <person name="Nosek J."/>
            <person name="Gabaldon T."/>
        </authorList>
    </citation>
    <scope>NUCLEOTIDE SEQUENCE [LARGE SCALE GENOMIC DNA]</scope>
    <source>
        <strain evidence="1 2">CBS 10753</strain>
    </source>
</reference>
<sequence length="462" mass="53290">MSESILLVILGILVLIYSFIKSLDYFKDVPDLYLLEQSNHDAVRLQNESPIYRSNKLETGHIRSGLDIRYNSYKLRSGNLCDIWTILINHLQYNKDYQLTIEDQSIPFSKINYIVHELIERIKNKYTCIRIPINHDIDYKWIIVVIAGLISQTTIEFYEFDESKENAIDIDALTLAEHGKELYSYENIYDPIKDKGIAIRIIRKLNSGIMSTIEFTQLNIVSSLASTIKHLPSQSKITTDDSMLIITNHQSNEQLMNIINKFLMGLITHPKLTLSKDISKINSIKPTILSIPENLLPMPLAASNIFLQFKQWLLSRGIFIKGSNNLRLIYLNNSINQHNPKYNCIEISQLRTLYQAHIIQEWGYYNVLGPIILSDYYEYRTFAPGPFGCICQSLEVKLTHVDEKRIGIVNIRGYIIGKTANRVIGRNNMIEDNKDVMGRNDGFMPLRNVRGKWGNDGCLYIM</sequence>
<dbReference type="OrthoDB" id="4138492at2759"/>
<dbReference type="RefSeq" id="XP_049261163.1">
    <property type="nucleotide sequence ID" value="XM_049409690.1"/>
</dbReference>
<organism evidence="1 2">
    <name type="scientific">[Candida] subhashii</name>
    <dbReference type="NCBI Taxonomy" id="561895"/>
    <lineage>
        <taxon>Eukaryota</taxon>
        <taxon>Fungi</taxon>
        <taxon>Dikarya</taxon>
        <taxon>Ascomycota</taxon>
        <taxon>Saccharomycotina</taxon>
        <taxon>Pichiomycetes</taxon>
        <taxon>Debaryomycetaceae</taxon>
        <taxon>Spathaspora</taxon>
    </lineage>
</organism>
<dbReference type="AlphaFoldDB" id="A0A8J5QG44"/>